<dbReference type="Pfam" id="PF00561">
    <property type="entry name" value="Abhydrolase_1"/>
    <property type="match status" value="1"/>
</dbReference>
<name>A0AAU7XGW0_9HYPH</name>
<dbReference type="RefSeq" id="WP_407051045.1">
    <property type="nucleotide sequence ID" value="NZ_CP158568.1"/>
</dbReference>
<proteinExistence type="predicted"/>
<dbReference type="KEGG" id="mflg:ABS361_06820"/>
<keyword evidence="2" id="KW-0378">Hydrolase</keyword>
<organism evidence="2">
    <name type="scientific">Methyloraptor flagellatus</name>
    <dbReference type="NCBI Taxonomy" id="3162530"/>
    <lineage>
        <taxon>Bacteria</taxon>
        <taxon>Pseudomonadati</taxon>
        <taxon>Pseudomonadota</taxon>
        <taxon>Alphaproteobacteria</taxon>
        <taxon>Hyphomicrobiales</taxon>
        <taxon>Ancalomicrobiaceae</taxon>
        <taxon>Methyloraptor</taxon>
    </lineage>
</organism>
<dbReference type="PRINTS" id="PR00111">
    <property type="entry name" value="ABHYDROLASE"/>
</dbReference>
<reference evidence="2" key="1">
    <citation type="submission" date="2024-06" db="EMBL/GenBank/DDBJ databases">
        <title>Methylostella associata gen. nov., sp. nov., a novel Ancalomicrobiaceae-affiliated facultatively methylotrophic bacteria that feed on methanotrophs of the genus Methylococcus.</title>
        <authorList>
            <person name="Saltykova V."/>
            <person name="Danilova O.V."/>
            <person name="Oshkin I.Y."/>
            <person name="Belova S.E."/>
            <person name="Pimenov N.V."/>
            <person name="Dedysh S.N."/>
        </authorList>
    </citation>
    <scope>NUCLEOTIDE SEQUENCE</scope>
    <source>
        <strain evidence="2">S20</strain>
    </source>
</reference>
<protein>
    <submittedName>
        <fullName evidence="2">Alpha/beta fold hydrolase</fullName>
    </submittedName>
</protein>
<evidence type="ECO:0000259" key="1">
    <source>
        <dbReference type="Pfam" id="PF00561"/>
    </source>
</evidence>
<dbReference type="PANTHER" id="PTHR43433">
    <property type="entry name" value="HYDROLASE, ALPHA/BETA FOLD FAMILY PROTEIN"/>
    <property type="match status" value="1"/>
</dbReference>
<dbReference type="SUPFAM" id="SSF53474">
    <property type="entry name" value="alpha/beta-Hydrolases"/>
    <property type="match status" value="1"/>
</dbReference>
<dbReference type="EMBL" id="CP158568">
    <property type="protein sequence ID" value="XBY45949.1"/>
    <property type="molecule type" value="Genomic_DNA"/>
</dbReference>
<feature type="domain" description="AB hydrolase-1" evidence="1">
    <location>
        <begin position="58"/>
        <end position="221"/>
    </location>
</feature>
<dbReference type="AlphaFoldDB" id="A0AAU7XGW0"/>
<dbReference type="PANTHER" id="PTHR43433:SF4">
    <property type="entry name" value="NON-HEME CHLOROPEROXIDASE-RELATED"/>
    <property type="match status" value="1"/>
</dbReference>
<dbReference type="InterPro" id="IPR050471">
    <property type="entry name" value="AB_hydrolase"/>
</dbReference>
<dbReference type="InterPro" id="IPR000073">
    <property type="entry name" value="AB_hydrolase_1"/>
</dbReference>
<sequence>MTDDTPILLVPGLNCTGLLYGPQIARFGAAGRAMIVADHTVADTIDGIAEAILARAPERFSLVGLSMGGYVSMAILRRAPERVARLALLDTQAQADTEAAREARLQQIAIAERGGFDRIPGLQLPRLLAPAHQGSETLVAIVREMAEATGPAAFVRQQTAIMNRIDARPHLGAIACPTLVLVGAEDAITPVAVAREMAEAIPDAHLAIVPGAGHLSTLEAPDAVNAALADWLIT</sequence>
<accession>A0AAU7XGW0</accession>
<gene>
    <name evidence="2" type="ORF">ABS361_06820</name>
</gene>
<dbReference type="GO" id="GO:0016787">
    <property type="term" value="F:hydrolase activity"/>
    <property type="evidence" value="ECO:0007669"/>
    <property type="project" value="UniProtKB-KW"/>
</dbReference>
<dbReference type="InterPro" id="IPR029058">
    <property type="entry name" value="AB_hydrolase_fold"/>
</dbReference>
<evidence type="ECO:0000313" key="2">
    <source>
        <dbReference type="EMBL" id="XBY45949.1"/>
    </source>
</evidence>
<dbReference type="Gene3D" id="3.40.50.1820">
    <property type="entry name" value="alpha/beta hydrolase"/>
    <property type="match status" value="1"/>
</dbReference>